<name>A0A194VKL1_CYTMA</name>
<dbReference type="InterPro" id="IPR002110">
    <property type="entry name" value="Ankyrin_rpt"/>
</dbReference>
<dbReference type="PROSITE" id="PS50088">
    <property type="entry name" value="ANK_REPEAT"/>
    <property type="match status" value="2"/>
</dbReference>
<protein>
    <submittedName>
        <fullName evidence="4">Palmitoyltransferase AKR1</fullName>
    </submittedName>
</protein>
<gene>
    <name evidence="4" type="ORF">VM1G_00673</name>
</gene>
<dbReference type="PROSITE" id="PS50297">
    <property type="entry name" value="ANK_REP_REGION"/>
    <property type="match status" value="1"/>
</dbReference>
<feature type="repeat" description="ANK" evidence="3">
    <location>
        <begin position="365"/>
        <end position="397"/>
    </location>
</feature>
<dbReference type="OrthoDB" id="426293at2759"/>
<dbReference type="AlphaFoldDB" id="A0A194VKL1"/>
<dbReference type="InterPro" id="IPR036770">
    <property type="entry name" value="Ankyrin_rpt-contain_sf"/>
</dbReference>
<evidence type="ECO:0000256" key="2">
    <source>
        <dbReference type="ARBA" id="ARBA00023043"/>
    </source>
</evidence>
<dbReference type="SUPFAM" id="SSF48403">
    <property type="entry name" value="Ankyrin repeat"/>
    <property type="match status" value="1"/>
</dbReference>
<evidence type="ECO:0000313" key="5">
    <source>
        <dbReference type="Proteomes" id="UP000078559"/>
    </source>
</evidence>
<sequence length="465" mass="51723">MGCTPSSIAKERVATATINDLLQDDRVSSKVACKFFGTNGNQIIQKLSPYSGSLSAKAKSNLSYLTHRQEEYTINPELSGIPAQFPFILKHKDLRTFMRLREPDTDLPPSIQGALDGWRDHPSTFFDGLDRRETESPDEYLTVATILERLHIVEKAGRSMANETGTAILEELLRPVSRKESFLSEPPRINRQSEQVFYRQPVLTDYDSSIFICVQDGDIDGMRRLLSSSLASIDAIDPYNLGLLYYATYYCWRSRGKDIAMATCKALVDAGANIEWPDEIGSVPAGTMIDILIVESAMMGEPFGQALSELGQIFGRSPDELWLEYNDTRGLTDVHKALLMIDNTMPLEEYLCIEGNTTVDARDSLGRTALDWAVEHGWVAAVKTLIRYGANVNQARENSGLSLLHIAVAGPAHGYWSDVFSEILQLLLDNGADANTRDGENWTASDIAESWKSWGDVMTLTLYAE</sequence>
<keyword evidence="1" id="KW-0677">Repeat</keyword>
<dbReference type="Pfam" id="PF12796">
    <property type="entry name" value="Ank_2"/>
    <property type="match status" value="1"/>
</dbReference>
<evidence type="ECO:0000256" key="1">
    <source>
        <dbReference type="ARBA" id="ARBA00022737"/>
    </source>
</evidence>
<dbReference type="PANTHER" id="PTHR24189">
    <property type="entry name" value="MYOTROPHIN"/>
    <property type="match status" value="1"/>
</dbReference>
<proteinExistence type="predicted"/>
<dbReference type="InterPro" id="IPR050745">
    <property type="entry name" value="Multifunctional_regulatory"/>
</dbReference>
<evidence type="ECO:0000256" key="3">
    <source>
        <dbReference type="PROSITE-ProRule" id="PRU00023"/>
    </source>
</evidence>
<organism evidence="4 5">
    <name type="scientific">Cytospora mali</name>
    <name type="common">Apple Valsa canker fungus</name>
    <name type="synonym">Valsa mali</name>
    <dbReference type="NCBI Taxonomy" id="578113"/>
    <lineage>
        <taxon>Eukaryota</taxon>
        <taxon>Fungi</taxon>
        <taxon>Dikarya</taxon>
        <taxon>Ascomycota</taxon>
        <taxon>Pezizomycotina</taxon>
        <taxon>Sordariomycetes</taxon>
        <taxon>Sordariomycetidae</taxon>
        <taxon>Diaporthales</taxon>
        <taxon>Cytosporaceae</taxon>
        <taxon>Cytospora</taxon>
    </lineage>
</organism>
<dbReference type="PANTHER" id="PTHR24189:SF50">
    <property type="entry name" value="ANKYRIN REPEAT AND SOCS BOX PROTEIN 2"/>
    <property type="match status" value="1"/>
</dbReference>
<dbReference type="Proteomes" id="UP000078559">
    <property type="component" value="Chromosome 1"/>
</dbReference>
<dbReference type="SMART" id="SM00248">
    <property type="entry name" value="ANK"/>
    <property type="match status" value="4"/>
</dbReference>
<reference evidence="4" key="1">
    <citation type="submission" date="2014-12" db="EMBL/GenBank/DDBJ databases">
        <title>Genome Sequence of Valsa Canker Pathogens Uncovers a Specific Adaption of Colonization on Woody Bark.</title>
        <authorList>
            <person name="Yin Z."/>
            <person name="Liu H."/>
            <person name="Gao X."/>
            <person name="Li Z."/>
            <person name="Song N."/>
            <person name="Ke X."/>
            <person name="Dai Q."/>
            <person name="Wu Y."/>
            <person name="Sun Y."/>
            <person name="Xu J.-R."/>
            <person name="Kang Z.K."/>
            <person name="Wang L."/>
            <person name="Huang L."/>
        </authorList>
    </citation>
    <scope>NUCLEOTIDE SEQUENCE [LARGE SCALE GENOMIC DNA]</scope>
    <source>
        <strain evidence="4">03-8</strain>
    </source>
</reference>
<evidence type="ECO:0000313" key="4">
    <source>
        <dbReference type="EMBL" id="KUI64503.1"/>
    </source>
</evidence>
<dbReference type="Gene3D" id="1.25.40.20">
    <property type="entry name" value="Ankyrin repeat-containing domain"/>
    <property type="match status" value="1"/>
</dbReference>
<keyword evidence="2 3" id="KW-0040">ANK repeat</keyword>
<dbReference type="EMBL" id="CM003098">
    <property type="protein sequence ID" value="KUI64503.1"/>
    <property type="molecule type" value="Genomic_DNA"/>
</dbReference>
<keyword evidence="5" id="KW-1185">Reference proteome</keyword>
<accession>A0A194VKL1</accession>
<feature type="repeat" description="ANK" evidence="3">
    <location>
        <begin position="399"/>
        <end position="439"/>
    </location>
</feature>
<dbReference type="SMR" id="A0A194VKL1"/>